<feature type="chain" id="PRO_5030907405" description="Glycerol-3-phosphate dehydrogenase [NAD(+)]" evidence="9">
    <location>
        <begin position="26"/>
        <end position="431"/>
    </location>
</feature>
<keyword evidence="9" id="KW-0732">Signal</keyword>
<evidence type="ECO:0000256" key="9">
    <source>
        <dbReference type="SAM" id="SignalP"/>
    </source>
</evidence>
<dbReference type="InterPro" id="IPR006109">
    <property type="entry name" value="G3P_DH_NAD-dep_C"/>
</dbReference>
<dbReference type="GO" id="GO:0020015">
    <property type="term" value="C:glycosome"/>
    <property type="evidence" value="ECO:0007669"/>
    <property type="project" value="UniProtKB-SubCell"/>
</dbReference>
<proteinExistence type="inferred from homology"/>
<comment type="subcellular location">
    <subcellularLocation>
        <location evidence="5">Glycosome</location>
    </subcellularLocation>
</comment>
<gene>
    <name evidence="12" type="ORF">DSPE1174_LOCUS6782</name>
</gene>
<dbReference type="PANTHER" id="PTHR11728">
    <property type="entry name" value="GLYCEROL-3-PHOSPHATE DEHYDROGENASE"/>
    <property type="match status" value="1"/>
</dbReference>
<dbReference type="PRINTS" id="PR00077">
    <property type="entry name" value="GPDHDRGNASE"/>
</dbReference>
<comment type="similarity">
    <text evidence="1 7">Belongs to the NAD-dependent glycerol-3-phosphate dehydrogenase family.</text>
</comment>
<feature type="signal peptide" evidence="9">
    <location>
        <begin position="1"/>
        <end position="25"/>
    </location>
</feature>
<feature type="domain" description="Glycerol-3-phosphate dehydrogenase NAD-dependent C-terminal" evidence="11">
    <location>
        <begin position="257"/>
        <end position="402"/>
    </location>
</feature>
<dbReference type="GO" id="GO:0005975">
    <property type="term" value="P:carbohydrate metabolic process"/>
    <property type="evidence" value="ECO:0007669"/>
    <property type="project" value="InterPro"/>
</dbReference>
<dbReference type="Pfam" id="PF07479">
    <property type="entry name" value="NAD_Gly3P_dh_C"/>
    <property type="match status" value="1"/>
</dbReference>
<dbReference type="InterPro" id="IPR036291">
    <property type="entry name" value="NAD(P)-bd_dom_sf"/>
</dbReference>
<keyword evidence="2 7" id="KW-0560">Oxidoreductase</keyword>
<evidence type="ECO:0000259" key="10">
    <source>
        <dbReference type="Pfam" id="PF01210"/>
    </source>
</evidence>
<dbReference type="FunFam" id="3.40.50.720:FF:000019">
    <property type="entry name" value="Glycerol-3-phosphate dehydrogenase [NAD(P)+]"/>
    <property type="match status" value="1"/>
</dbReference>
<dbReference type="InterPro" id="IPR013328">
    <property type="entry name" value="6PGD_dom2"/>
</dbReference>
<dbReference type="GO" id="GO:0141152">
    <property type="term" value="F:glycerol-3-phosphate dehydrogenase (NAD+) activity"/>
    <property type="evidence" value="ECO:0007669"/>
    <property type="project" value="UniProtKB-UniRule"/>
</dbReference>
<dbReference type="NCBIfam" id="NF000940">
    <property type="entry name" value="PRK00094.1-2"/>
    <property type="match status" value="1"/>
</dbReference>
<dbReference type="SUPFAM" id="SSF48179">
    <property type="entry name" value="6-phosphogluconate dehydrogenase C-terminal domain-like"/>
    <property type="match status" value="1"/>
</dbReference>
<evidence type="ECO:0000256" key="2">
    <source>
        <dbReference type="ARBA" id="ARBA00023002"/>
    </source>
</evidence>
<evidence type="ECO:0000256" key="6">
    <source>
        <dbReference type="ARBA" id="ARBA00084116"/>
    </source>
</evidence>
<dbReference type="FunFam" id="1.10.1040.10:FF:000001">
    <property type="entry name" value="Glycerol-3-phosphate dehydrogenase [NAD(P)+]"/>
    <property type="match status" value="1"/>
</dbReference>
<comment type="catalytic activity">
    <reaction evidence="4 8">
        <text>sn-glycerol 3-phosphate + NAD(+) = dihydroxyacetone phosphate + NADH + H(+)</text>
        <dbReference type="Rhea" id="RHEA:11092"/>
        <dbReference type="ChEBI" id="CHEBI:15378"/>
        <dbReference type="ChEBI" id="CHEBI:57540"/>
        <dbReference type="ChEBI" id="CHEBI:57597"/>
        <dbReference type="ChEBI" id="CHEBI:57642"/>
        <dbReference type="ChEBI" id="CHEBI:57945"/>
        <dbReference type="EC" id="1.1.1.8"/>
    </reaction>
</comment>
<evidence type="ECO:0000256" key="3">
    <source>
        <dbReference type="ARBA" id="ARBA00023027"/>
    </source>
</evidence>
<dbReference type="EMBL" id="HBGS01012858">
    <property type="protein sequence ID" value="CAD9392041.1"/>
    <property type="molecule type" value="Transcribed_RNA"/>
</dbReference>
<evidence type="ECO:0000259" key="11">
    <source>
        <dbReference type="Pfam" id="PF07479"/>
    </source>
</evidence>
<dbReference type="GO" id="GO:0005829">
    <property type="term" value="C:cytosol"/>
    <property type="evidence" value="ECO:0007669"/>
    <property type="project" value="TreeGrafter"/>
</dbReference>
<dbReference type="GO" id="GO:0051287">
    <property type="term" value="F:NAD binding"/>
    <property type="evidence" value="ECO:0007669"/>
    <property type="project" value="UniProtKB-UniRule"/>
</dbReference>
<dbReference type="PROSITE" id="PS00957">
    <property type="entry name" value="NAD_G3PDH"/>
    <property type="match status" value="1"/>
</dbReference>
<dbReference type="GO" id="GO:0046168">
    <property type="term" value="P:glycerol-3-phosphate catabolic process"/>
    <property type="evidence" value="ECO:0007669"/>
    <property type="project" value="UniProtKB-UniRule"/>
</dbReference>
<feature type="domain" description="Glycerol-3-phosphate dehydrogenase NAD-dependent N-terminal" evidence="10">
    <location>
        <begin position="83"/>
        <end position="236"/>
    </location>
</feature>
<evidence type="ECO:0000256" key="5">
    <source>
        <dbReference type="ARBA" id="ARBA00060503"/>
    </source>
</evidence>
<evidence type="ECO:0000256" key="8">
    <source>
        <dbReference type="RuleBase" id="RU361243"/>
    </source>
</evidence>
<dbReference type="InterPro" id="IPR011128">
    <property type="entry name" value="G3P_DH_NAD-dep_N"/>
</dbReference>
<protein>
    <recommendedName>
        <fullName evidence="8">Glycerol-3-phosphate dehydrogenase [NAD(+)]</fullName>
        <ecNumber evidence="8">1.1.1.8</ecNumber>
    </recommendedName>
</protein>
<organism evidence="12">
    <name type="scientific">Octactis speculum</name>
    <dbReference type="NCBI Taxonomy" id="3111310"/>
    <lineage>
        <taxon>Eukaryota</taxon>
        <taxon>Sar</taxon>
        <taxon>Stramenopiles</taxon>
        <taxon>Ochrophyta</taxon>
        <taxon>Dictyochophyceae</taxon>
        <taxon>Dictyochales</taxon>
        <taxon>Dictyochaceae</taxon>
        <taxon>Octactis</taxon>
    </lineage>
</organism>
<dbReference type="AlphaFoldDB" id="A0A7S2BBV9"/>
<dbReference type="Gene3D" id="3.40.50.720">
    <property type="entry name" value="NAD(P)-binding Rossmann-like Domain"/>
    <property type="match status" value="1"/>
</dbReference>
<dbReference type="Gene3D" id="1.10.1040.10">
    <property type="entry name" value="N-(1-d-carboxylethyl)-l-norvaline Dehydrogenase, domain 2"/>
    <property type="match status" value="1"/>
</dbReference>
<dbReference type="EC" id="1.1.1.8" evidence="8"/>
<dbReference type="SUPFAM" id="SSF51735">
    <property type="entry name" value="NAD(P)-binding Rossmann-fold domains"/>
    <property type="match status" value="1"/>
</dbReference>
<dbReference type="HAMAP" id="MF_00394">
    <property type="entry name" value="NAD_Glyc3P_dehydrog"/>
    <property type="match status" value="1"/>
</dbReference>
<dbReference type="InterPro" id="IPR006168">
    <property type="entry name" value="G3P_DH_NAD-dep"/>
</dbReference>
<keyword evidence="6" id="KW-0327">Glycosome</keyword>
<dbReference type="NCBIfam" id="NF000942">
    <property type="entry name" value="PRK00094.1-4"/>
    <property type="match status" value="1"/>
</dbReference>
<accession>A0A7S2BBV9</accession>
<evidence type="ECO:0000256" key="4">
    <source>
        <dbReference type="ARBA" id="ARBA00048683"/>
    </source>
</evidence>
<evidence type="ECO:0000313" key="12">
    <source>
        <dbReference type="EMBL" id="CAD9392041.1"/>
    </source>
</evidence>
<sequence length="431" mass="47386">MRLVHCVTSLLLVLRFSQFPTAVNAFEMKIHRIGMLPRHTIYFQRRTQSQRSRGNNALAMRHRRKNSPDDIYYEVPDPAAHFVVMGGGSFGLAMASVIAFRGVNTTILVRDKGTAEIINTERRHPTYLSDLQLPDHVAASTDHKTVLRSADYIIHAVPVQFSRSYLKKVRKYIPSTAPVLSVSKGIETKSCLLMCELLEELLGPHRSYAYLSGPSFAREIMEGKATAVTVASTNVTLSRDFRDFMTSPNFRVFTTSDVIGVEVGGAVKNVIALAAGMSEGLGLGTNAMAALVTIGCLEMRRLSSLLGGKPSTLAGLSGVGDTFGTCFGPLSRNRNLGIRLGKGEKLKDILKSSTEVAEGVDTAYSLAKLIKRTNKSYRTDLKFPIVLGVCEILKGKITAEEGLESMMSLPLRMRFEINDSDHVNKKDRIKK</sequence>
<reference evidence="12" key="1">
    <citation type="submission" date="2021-01" db="EMBL/GenBank/DDBJ databases">
        <authorList>
            <person name="Corre E."/>
            <person name="Pelletier E."/>
            <person name="Niang G."/>
            <person name="Scheremetjew M."/>
            <person name="Finn R."/>
            <person name="Kale V."/>
            <person name="Holt S."/>
            <person name="Cochrane G."/>
            <person name="Meng A."/>
            <person name="Brown T."/>
            <person name="Cohen L."/>
        </authorList>
    </citation>
    <scope>NUCLEOTIDE SEQUENCE</scope>
    <source>
        <strain evidence="12">CCMP1381</strain>
    </source>
</reference>
<name>A0A7S2BBV9_9STRA</name>
<evidence type="ECO:0000256" key="7">
    <source>
        <dbReference type="RuleBase" id="RU000437"/>
    </source>
</evidence>
<dbReference type="Pfam" id="PF01210">
    <property type="entry name" value="NAD_Gly3P_dh_N"/>
    <property type="match status" value="1"/>
</dbReference>
<evidence type="ECO:0000256" key="1">
    <source>
        <dbReference type="ARBA" id="ARBA00011009"/>
    </source>
</evidence>
<keyword evidence="3 7" id="KW-0520">NAD</keyword>
<dbReference type="PANTHER" id="PTHR11728:SF1">
    <property type="entry name" value="GLYCEROL-3-PHOSPHATE DEHYDROGENASE [NAD(+)] 2, CHLOROPLASTIC"/>
    <property type="match status" value="1"/>
</dbReference>
<dbReference type="InterPro" id="IPR008927">
    <property type="entry name" value="6-PGluconate_DH-like_C_sf"/>
</dbReference>